<keyword evidence="1" id="KW-0732">Signal</keyword>
<sequence length="315" mass="33925">MFAKFLALIATAGLVCLVNPARLAADDTAAEVPADQQAFLDTCKPWDDWDKPAPPFEVYRDTYYVGTCGIASILITDDDGHILIDSGTDAGADVVLDNIASLGFEAENVRFLLISHEHFDHVGGLAKIQEATGGVVVSSEAAKPVLITGETAKDDPQAGMHDAFAGVRVDATVGSGGMVRSGSAIIRAIETPGHSPGALSWAWQKCRERCENIVYADSLSPISRDDYRFGDHPDYVTGYRAGLVELGREGCTILLTPHPSHSRMIRRMAERRLIENAPGARPCKQYAAGKLLDLETRLANEEMAKEKMANGPTSK</sequence>
<reference evidence="3" key="1">
    <citation type="submission" date="2021-04" db="EMBL/GenBank/DDBJ databases">
        <authorList>
            <person name="Pira H."/>
            <person name="Risdian C."/>
            <person name="Wink J."/>
        </authorList>
    </citation>
    <scope>NUCLEOTIDE SEQUENCE</scope>
    <source>
        <strain evidence="3">WH158</strain>
    </source>
</reference>
<evidence type="ECO:0000313" key="4">
    <source>
        <dbReference type="Proteomes" id="UP001138681"/>
    </source>
</evidence>
<comment type="caution">
    <text evidence="3">The sequence shown here is derived from an EMBL/GenBank/DDBJ whole genome shotgun (WGS) entry which is preliminary data.</text>
</comment>
<evidence type="ECO:0000259" key="2">
    <source>
        <dbReference type="SMART" id="SM00849"/>
    </source>
</evidence>
<dbReference type="RefSeq" id="WP_218405468.1">
    <property type="nucleotide sequence ID" value="NZ_JAGSPC010000002.1"/>
</dbReference>
<dbReference type="AlphaFoldDB" id="A0A9X1F4Q8"/>
<proteinExistence type="predicted"/>
<evidence type="ECO:0000256" key="1">
    <source>
        <dbReference type="SAM" id="SignalP"/>
    </source>
</evidence>
<gene>
    <name evidence="3" type="primary">bla</name>
    <name evidence="3" type="ORF">KCG46_10940</name>
</gene>
<dbReference type="Proteomes" id="UP001138681">
    <property type="component" value="Unassembled WGS sequence"/>
</dbReference>
<protein>
    <submittedName>
        <fullName evidence="3">Subclass B3 metallo-beta-lactamase</fullName>
    </submittedName>
</protein>
<organism evidence="3 4">
    <name type="scientific">Erythrobacter crassostreae</name>
    <dbReference type="NCBI Taxonomy" id="2828328"/>
    <lineage>
        <taxon>Bacteria</taxon>
        <taxon>Pseudomonadati</taxon>
        <taxon>Pseudomonadota</taxon>
        <taxon>Alphaproteobacteria</taxon>
        <taxon>Sphingomonadales</taxon>
        <taxon>Erythrobacteraceae</taxon>
        <taxon>Erythrobacter/Porphyrobacter group</taxon>
        <taxon>Erythrobacter</taxon>
    </lineage>
</organism>
<feature type="chain" id="PRO_5040740611" evidence="1">
    <location>
        <begin position="25"/>
        <end position="315"/>
    </location>
</feature>
<dbReference type="SMART" id="SM00849">
    <property type="entry name" value="Lactamase_B"/>
    <property type="match status" value="1"/>
</dbReference>
<name>A0A9X1F4Q8_9SPHN</name>
<dbReference type="Pfam" id="PF00753">
    <property type="entry name" value="Lactamase_B"/>
    <property type="match status" value="1"/>
</dbReference>
<evidence type="ECO:0000313" key="3">
    <source>
        <dbReference type="EMBL" id="MBV7260084.1"/>
    </source>
</evidence>
<dbReference type="PANTHER" id="PTHR42951:SF17">
    <property type="entry name" value="METALLO-BETA-LACTAMASE DOMAIN-CONTAINING PROTEIN"/>
    <property type="match status" value="1"/>
</dbReference>
<dbReference type="InterPro" id="IPR050855">
    <property type="entry name" value="NDM-1-like"/>
</dbReference>
<keyword evidence="4" id="KW-1185">Reference proteome</keyword>
<dbReference type="PANTHER" id="PTHR42951">
    <property type="entry name" value="METALLO-BETA-LACTAMASE DOMAIN-CONTAINING"/>
    <property type="match status" value="1"/>
</dbReference>
<dbReference type="EMBL" id="JAGSPC010000002">
    <property type="protein sequence ID" value="MBV7260084.1"/>
    <property type="molecule type" value="Genomic_DNA"/>
</dbReference>
<accession>A0A9X1F4Q8</accession>
<dbReference type="NCBIfam" id="NF033105">
    <property type="entry name" value="bla_subclass_B3"/>
    <property type="match status" value="1"/>
</dbReference>
<feature type="signal peptide" evidence="1">
    <location>
        <begin position="1"/>
        <end position="24"/>
    </location>
</feature>
<feature type="domain" description="Metallo-beta-lactamase" evidence="2">
    <location>
        <begin position="69"/>
        <end position="258"/>
    </location>
</feature>
<dbReference type="InterPro" id="IPR001279">
    <property type="entry name" value="Metallo-B-lactamas"/>
</dbReference>